<dbReference type="InterPro" id="IPR021361">
    <property type="entry name" value="Tad2-like_dom"/>
</dbReference>
<dbReference type="Proteomes" id="UP000280228">
    <property type="component" value="Chromosome"/>
</dbReference>
<dbReference type="Proteomes" id="UP000268436">
    <property type="component" value="Unassembled WGS sequence"/>
</dbReference>
<protein>
    <recommendedName>
        <fullName evidence="2">Thoeris anti-defense 2-like domain-containing protein</fullName>
    </recommendedName>
</protein>
<evidence type="ECO:0000313" key="5">
    <source>
        <dbReference type="Proteomes" id="UP000268436"/>
    </source>
</evidence>
<evidence type="ECO:0000313" key="4">
    <source>
        <dbReference type="EMBL" id="RUO17734.1"/>
    </source>
</evidence>
<dbReference type="EMBL" id="CP034662">
    <property type="protein sequence ID" value="AZQ93043.1"/>
    <property type="molecule type" value="Genomic_DNA"/>
</dbReference>
<keyword evidence="5" id="KW-1185">Reference proteome</keyword>
<dbReference type="AlphaFoldDB" id="A0A3A9KVI4"/>
<sequence>MKLITASVLTALLTSFVATRTVQATPLNRQEYNDLRGWQVPDNENPNDDGYLVVNAGVSERNVDGFDGYVSWLPKLAFEEQYKNDNLTFGQAVELLKGGKKVARKGWNGKGMYLLLATDIDFKTKANLSDMQNENGELTVPSITMKTADNKFAVGWLASQTDMLAEDWVVVQ</sequence>
<reference evidence="5 6" key="1">
    <citation type="submission" date="2018-12" db="EMBL/GenBank/DDBJ databases">
        <title>Persistence of Moraxella catarrhalis in Chronic Obstructive Pulmonary Disease and Regulation of the Hag/MID Adhesin.</title>
        <authorList>
            <person name="Murphy T."/>
            <person name="Zhao X."/>
            <person name="Vyas G."/>
            <person name="Aluvathingal J."/>
            <person name="Nadendla S."/>
            <person name="Tallon L."/>
            <person name="Tettelin H."/>
        </authorList>
    </citation>
    <scope>NUCLEOTIDE SEQUENCE [LARGE SCALE GENOMIC DNA]</scope>
    <source>
        <strain evidence="4 5">173P27B1</strain>
        <strain evidence="3 6">46P58B1</strain>
    </source>
</reference>
<accession>A0A3A9KVI4</accession>
<dbReference type="EMBL" id="RYER01000003">
    <property type="protein sequence ID" value="RUO17734.1"/>
    <property type="molecule type" value="Genomic_DNA"/>
</dbReference>
<feature type="signal peptide" evidence="1">
    <location>
        <begin position="1"/>
        <end position="24"/>
    </location>
</feature>
<keyword evidence="1" id="KW-0732">Signal</keyword>
<gene>
    <name evidence="3" type="ORF">EJK53_1073</name>
    <name evidence="4" type="ORF">EJK54_1250</name>
</gene>
<evidence type="ECO:0000256" key="1">
    <source>
        <dbReference type="SAM" id="SignalP"/>
    </source>
</evidence>
<evidence type="ECO:0000313" key="3">
    <source>
        <dbReference type="EMBL" id="AZQ93043.1"/>
    </source>
</evidence>
<feature type="chain" id="PRO_5030072692" description="Thoeris anti-defense 2-like domain-containing protein" evidence="1">
    <location>
        <begin position="25"/>
        <end position="172"/>
    </location>
</feature>
<evidence type="ECO:0000259" key="2">
    <source>
        <dbReference type="Pfam" id="PF11195"/>
    </source>
</evidence>
<organism evidence="3 6">
    <name type="scientific">Moraxella catarrhalis</name>
    <name type="common">Branhamella catarrhalis</name>
    <dbReference type="NCBI Taxonomy" id="480"/>
    <lineage>
        <taxon>Bacteria</taxon>
        <taxon>Pseudomonadati</taxon>
        <taxon>Pseudomonadota</taxon>
        <taxon>Gammaproteobacteria</taxon>
        <taxon>Moraxellales</taxon>
        <taxon>Moraxellaceae</taxon>
        <taxon>Moraxella</taxon>
    </lineage>
</organism>
<name>A0A3A9KVI4_MORCA</name>
<evidence type="ECO:0000313" key="6">
    <source>
        <dbReference type="Proteomes" id="UP000280228"/>
    </source>
</evidence>
<feature type="domain" description="Thoeris anti-defense 2-like" evidence="2">
    <location>
        <begin position="88"/>
        <end position="171"/>
    </location>
</feature>
<proteinExistence type="predicted"/>
<dbReference type="RefSeq" id="WP_003661873.1">
    <property type="nucleotide sequence ID" value="NZ_CP010901.1"/>
</dbReference>
<dbReference type="Pfam" id="PF11195">
    <property type="entry name" value="Tad2-like"/>
    <property type="match status" value="1"/>
</dbReference>